<comment type="caution">
    <text evidence="2">The sequence shown here is derived from an EMBL/GenBank/DDBJ whole genome shotgun (WGS) entry which is preliminary data.</text>
</comment>
<dbReference type="SUPFAM" id="SSF51182">
    <property type="entry name" value="RmlC-like cupins"/>
    <property type="match status" value="1"/>
</dbReference>
<gene>
    <name evidence="2" type="ORF">J2W55_003831</name>
</gene>
<dbReference type="InterPro" id="IPR011051">
    <property type="entry name" value="RmlC_Cupin_sf"/>
</dbReference>
<sequence length="105" mass="11861">MKSSVIKALQHLSDKPGNLFVKVIQHGSMSVEIYRPVNIDPQTPHLQDELYVIISGYGEFLNDGVRTTFQQGDVLFVKAGVEHRFENFTDDFATWVIFYGPEGGE</sequence>
<dbReference type="InterPro" id="IPR013096">
    <property type="entry name" value="Cupin_2"/>
</dbReference>
<evidence type="ECO:0000259" key="1">
    <source>
        <dbReference type="Pfam" id="PF07883"/>
    </source>
</evidence>
<dbReference type="Gene3D" id="2.60.120.10">
    <property type="entry name" value="Jelly Rolls"/>
    <property type="match status" value="1"/>
</dbReference>
<name>A0ABU1TEZ5_9SPHI</name>
<dbReference type="RefSeq" id="WP_310099183.1">
    <property type="nucleotide sequence ID" value="NZ_JAVDUU010000004.1"/>
</dbReference>
<evidence type="ECO:0000313" key="2">
    <source>
        <dbReference type="EMBL" id="MDR6943971.1"/>
    </source>
</evidence>
<evidence type="ECO:0000313" key="3">
    <source>
        <dbReference type="Proteomes" id="UP001247620"/>
    </source>
</evidence>
<dbReference type="EMBL" id="JAVDUU010000004">
    <property type="protein sequence ID" value="MDR6943971.1"/>
    <property type="molecule type" value="Genomic_DNA"/>
</dbReference>
<organism evidence="2 3">
    <name type="scientific">Mucilaginibacter pocheonensis</name>
    <dbReference type="NCBI Taxonomy" id="398050"/>
    <lineage>
        <taxon>Bacteria</taxon>
        <taxon>Pseudomonadati</taxon>
        <taxon>Bacteroidota</taxon>
        <taxon>Sphingobacteriia</taxon>
        <taxon>Sphingobacteriales</taxon>
        <taxon>Sphingobacteriaceae</taxon>
        <taxon>Mucilaginibacter</taxon>
    </lineage>
</organism>
<dbReference type="Pfam" id="PF07883">
    <property type="entry name" value="Cupin_2"/>
    <property type="match status" value="1"/>
</dbReference>
<dbReference type="Proteomes" id="UP001247620">
    <property type="component" value="Unassembled WGS sequence"/>
</dbReference>
<protein>
    <submittedName>
        <fullName evidence="2">Mannose-6-phosphate isomerase-like protein (Cupin superfamily)</fullName>
    </submittedName>
</protein>
<reference evidence="2 3" key="1">
    <citation type="submission" date="2023-07" db="EMBL/GenBank/DDBJ databases">
        <title>Sorghum-associated microbial communities from plants grown in Nebraska, USA.</title>
        <authorList>
            <person name="Schachtman D."/>
        </authorList>
    </citation>
    <scope>NUCLEOTIDE SEQUENCE [LARGE SCALE GENOMIC DNA]</scope>
    <source>
        <strain evidence="2 3">3262</strain>
    </source>
</reference>
<proteinExistence type="predicted"/>
<dbReference type="InterPro" id="IPR014710">
    <property type="entry name" value="RmlC-like_jellyroll"/>
</dbReference>
<feature type="domain" description="Cupin type-2" evidence="1">
    <location>
        <begin position="40"/>
        <end position="97"/>
    </location>
</feature>
<accession>A0ABU1TEZ5</accession>
<keyword evidence="3" id="KW-1185">Reference proteome</keyword>